<keyword evidence="1" id="KW-0472">Membrane</keyword>
<keyword evidence="3" id="KW-1185">Reference proteome</keyword>
<keyword evidence="1" id="KW-0812">Transmembrane</keyword>
<name>A0ABX1W5C4_9SPHI</name>
<evidence type="ECO:0000313" key="3">
    <source>
        <dbReference type="Proteomes" id="UP000566071"/>
    </source>
</evidence>
<dbReference type="EMBL" id="JABFCR010000074">
    <property type="protein sequence ID" value="NNU34851.1"/>
    <property type="molecule type" value="Genomic_DNA"/>
</dbReference>
<accession>A0ABX1W5C4</accession>
<protein>
    <recommendedName>
        <fullName evidence="4">Acyltransferase 3 domain-containing protein</fullName>
    </recommendedName>
</protein>
<comment type="caution">
    <text evidence="2">The sequence shown here is derived from an EMBL/GenBank/DDBJ whole genome shotgun (WGS) entry which is preliminary data.</text>
</comment>
<evidence type="ECO:0000256" key="1">
    <source>
        <dbReference type="SAM" id="Phobius"/>
    </source>
</evidence>
<dbReference type="Proteomes" id="UP000566071">
    <property type="component" value="Unassembled WGS sequence"/>
</dbReference>
<reference evidence="2 3" key="1">
    <citation type="submission" date="2020-05" db="EMBL/GenBank/DDBJ databases">
        <authorList>
            <person name="Khan S.A."/>
            <person name="Jeon C.O."/>
            <person name="Chun B.H."/>
        </authorList>
    </citation>
    <scope>NUCLEOTIDE SEQUENCE [LARGE SCALE GENOMIC DNA]</scope>
    <source>
        <strain evidence="2 3">S1162</strain>
    </source>
</reference>
<gene>
    <name evidence="2" type="ORF">HK413_13760</name>
</gene>
<sequence>MQIIKFPVIALFYMCIIGKIIMDGSWLNAVMSQPFLRFTGKISYGLYVYHPMIYMIYNNLFASKNIWINALICFGSSYVIATISFYGFEKHLLKLKKYFEPAGWGKKQQLQYK</sequence>
<organism evidence="2 3">
    <name type="scientific">Mucilaginibacter humi</name>
    <dbReference type="NCBI Taxonomy" id="2732510"/>
    <lineage>
        <taxon>Bacteria</taxon>
        <taxon>Pseudomonadati</taxon>
        <taxon>Bacteroidota</taxon>
        <taxon>Sphingobacteriia</taxon>
        <taxon>Sphingobacteriales</taxon>
        <taxon>Sphingobacteriaceae</taxon>
        <taxon>Mucilaginibacter</taxon>
    </lineage>
</organism>
<feature type="transmembrane region" description="Helical" evidence="1">
    <location>
        <begin position="66"/>
        <end position="88"/>
    </location>
</feature>
<feature type="transmembrane region" description="Helical" evidence="1">
    <location>
        <begin position="42"/>
        <end position="60"/>
    </location>
</feature>
<evidence type="ECO:0000313" key="2">
    <source>
        <dbReference type="EMBL" id="NNU34851.1"/>
    </source>
</evidence>
<dbReference type="RefSeq" id="WP_175270517.1">
    <property type="nucleotide sequence ID" value="NZ_JABFCR010000074.1"/>
</dbReference>
<feature type="transmembrane region" description="Helical" evidence="1">
    <location>
        <begin position="6"/>
        <end position="30"/>
    </location>
</feature>
<evidence type="ECO:0008006" key="4">
    <source>
        <dbReference type="Google" id="ProtNLM"/>
    </source>
</evidence>
<keyword evidence="1" id="KW-1133">Transmembrane helix</keyword>
<proteinExistence type="predicted"/>